<name>A0AAV7XCZ3_9NEOP</name>
<accession>A0AAV7XCZ3</accession>
<dbReference type="GO" id="GO:0005635">
    <property type="term" value="C:nuclear envelope"/>
    <property type="evidence" value="ECO:0007669"/>
    <property type="project" value="UniProtKB-SubCell"/>
</dbReference>
<keyword evidence="4" id="KW-0217">Developmental protein</keyword>
<keyword evidence="6" id="KW-0539">Nucleus</keyword>
<evidence type="ECO:0000313" key="9">
    <source>
        <dbReference type="Proteomes" id="UP001075354"/>
    </source>
</evidence>
<keyword evidence="9" id="KW-1185">Reference proteome</keyword>
<evidence type="ECO:0000256" key="1">
    <source>
        <dbReference type="ARBA" id="ARBA00004259"/>
    </source>
</evidence>
<evidence type="ECO:0000256" key="5">
    <source>
        <dbReference type="ARBA" id="ARBA00022687"/>
    </source>
</evidence>
<feature type="compositionally biased region" description="Basic residues" evidence="7">
    <location>
        <begin position="375"/>
        <end position="384"/>
    </location>
</feature>
<evidence type="ECO:0000256" key="3">
    <source>
        <dbReference type="ARBA" id="ARBA00013465"/>
    </source>
</evidence>
<dbReference type="AlphaFoldDB" id="A0AAV7XCZ3"/>
<reference evidence="8" key="1">
    <citation type="submission" date="2022-12" db="EMBL/GenBank/DDBJ databases">
        <title>Chromosome-level genome assembly of the bean flower thrips Megalurothrips usitatus.</title>
        <authorList>
            <person name="Ma L."/>
            <person name="Liu Q."/>
            <person name="Li H."/>
            <person name="Cai W."/>
        </authorList>
    </citation>
    <scope>NUCLEOTIDE SEQUENCE</scope>
    <source>
        <strain evidence="8">Cailab_2022a</strain>
    </source>
</reference>
<evidence type="ECO:0000256" key="7">
    <source>
        <dbReference type="SAM" id="MobiDB-lite"/>
    </source>
</evidence>
<evidence type="ECO:0000256" key="6">
    <source>
        <dbReference type="ARBA" id="ARBA00023242"/>
    </source>
</evidence>
<evidence type="ECO:0000256" key="4">
    <source>
        <dbReference type="ARBA" id="ARBA00022473"/>
    </source>
</evidence>
<comment type="subcellular location">
    <subcellularLocation>
        <location evidence="1">Nucleus envelope</location>
    </subcellularLocation>
</comment>
<protein>
    <recommendedName>
        <fullName evidence="3">Protein CUSTOS</fullName>
    </recommendedName>
</protein>
<feature type="region of interest" description="Disordered" evidence="7">
    <location>
        <begin position="156"/>
        <end position="176"/>
    </location>
</feature>
<evidence type="ECO:0000313" key="8">
    <source>
        <dbReference type="EMBL" id="KAJ1523921.1"/>
    </source>
</evidence>
<dbReference type="PANTHER" id="PTHR14482:SF0">
    <property type="entry name" value="PROTEIN CUSTOS"/>
    <property type="match status" value="1"/>
</dbReference>
<dbReference type="EMBL" id="JAPTSV010000009">
    <property type="protein sequence ID" value="KAJ1523921.1"/>
    <property type="molecule type" value="Genomic_DNA"/>
</dbReference>
<organism evidence="8 9">
    <name type="scientific">Megalurothrips usitatus</name>
    <name type="common">bean blossom thrips</name>
    <dbReference type="NCBI Taxonomy" id="439358"/>
    <lineage>
        <taxon>Eukaryota</taxon>
        <taxon>Metazoa</taxon>
        <taxon>Ecdysozoa</taxon>
        <taxon>Arthropoda</taxon>
        <taxon>Hexapoda</taxon>
        <taxon>Insecta</taxon>
        <taxon>Pterygota</taxon>
        <taxon>Neoptera</taxon>
        <taxon>Paraneoptera</taxon>
        <taxon>Thysanoptera</taxon>
        <taxon>Terebrantia</taxon>
        <taxon>Thripoidea</taxon>
        <taxon>Thripidae</taxon>
        <taxon>Megalurothrips</taxon>
    </lineage>
</organism>
<comment type="caution">
    <text evidence="8">The sequence shown here is derived from an EMBL/GenBank/DDBJ whole genome shotgun (WGS) entry which is preliminary data.</text>
</comment>
<feature type="compositionally biased region" description="Basic residues" evidence="7">
    <location>
        <begin position="331"/>
        <end position="343"/>
    </location>
</feature>
<dbReference type="InterPro" id="IPR026694">
    <property type="entry name" value="CUSTOS"/>
</dbReference>
<proteinExistence type="inferred from homology"/>
<feature type="region of interest" description="Disordered" evidence="7">
    <location>
        <begin position="280"/>
        <end position="402"/>
    </location>
</feature>
<gene>
    <name evidence="8" type="ORF">ONE63_010471</name>
</gene>
<comment type="similarity">
    <text evidence="2">Belongs to the CUSTOS family.</text>
</comment>
<sequence length="439" mass="49195">MPSSSSSEEDLSKFQEAADSVLYNDTLFTKKPAPEDKSEIASLPSLRHVEEEVDRIHNELRVTPSFQKHVAKHLSQFIDNMIDLNLYLLCRQIDISETSNDDAETTNTRNILKGKRNRNCNDASAGQTGVRLFGASAVFLSELNIAIDTTRRKKRKRKIASFSTDRDSSSEDSDSDSMQKLSAAAVSPDWILSGAATKGWAVRNGKVEKCTINKSGKLVSVNDDVSRGYESLNEMSSGSKCSKKSDLQQVKDDLAVGKLCRKDKPLHLESELAASFSSVVSIGSDSPGEVPSKRKKKRGKNERRRLKKEQYSEDAATETTEVEDAVEERKKKVKKSKKKSKRRRTEEKGEKGEVIMEEISGVPSLPVLDEDVEPRKKKKKKKRKRDSDDDRRVHSFLRKKGDSSLAISKKKICKKKMSRKVSHLAEDLSKLMVTPDDVS</sequence>
<feature type="compositionally biased region" description="Basic and acidic residues" evidence="7">
    <location>
        <begin position="344"/>
        <end position="354"/>
    </location>
</feature>
<dbReference type="Pfam" id="PF23999">
    <property type="entry name" value="CUSTOS"/>
    <property type="match status" value="1"/>
</dbReference>
<dbReference type="PANTHER" id="PTHR14482">
    <property type="entry name" value="CHROMOSOME 12 ORF 43 HOMOLOG"/>
    <property type="match status" value="1"/>
</dbReference>
<keyword evidence="5" id="KW-0879">Wnt signaling pathway</keyword>
<evidence type="ECO:0000256" key="2">
    <source>
        <dbReference type="ARBA" id="ARBA00008632"/>
    </source>
</evidence>
<feature type="compositionally biased region" description="Basic residues" evidence="7">
    <location>
        <begin position="293"/>
        <end position="307"/>
    </location>
</feature>
<dbReference type="GO" id="GO:0016055">
    <property type="term" value="P:Wnt signaling pathway"/>
    <property type="evidence" value="ECO:0007669"/>
    <property type="project" value="UniProtKB-KW"/>
</dbReference>
<dbReference type="Proteomes" id="UP001075354">
    <property type="component" value="Chromosome 9"/>
</dbReference>